<feature type="domain" description="Reverse transcriptase Ty1/copia-type" evidence="1">
    <location>
        <begin position="38"/>
        <end position="98"/>
    </location>
</feature>
<name>A0AAE2BI08_9LAMI</name>
<sequence length="99" mass="11593">MAKPFGYCFPQQHARGFHFRLRRTEGLSSPKIYLRPQKAFRSWNTCLDEVIRGYDFIKKEQDPCVYKKISRSSIAYLVLYVDDVLLIGDNVKMLGDIKT</sequence>
<dbReference type="EMBL" id="JACGWL010000015">
    <property type="protein sequence ID" value="KAK4386133.1"/>
    <property type="molecule type" value="Genomic_DNA"/>
</dbReference>
<keyword evidence="3" id="KW-1185">Reference proteome</keyword>
<evidence type="ECO:0000259" key="1">
    <source>
        <dbReference type="Pfam" id="PF07727"/>
    </source>
</evidence>
<dbReference type="Proteomes" id="UP001289374">
    <property type="component" value="Unassembled WGS sequence"/>
</dbReference>
<dbReference type="AlphaFoldDB" id="A0AAE2BI08"/>
<comment type="caution">
    <text evidence="2">The sequence shown here is derived from an EMBL/GenBank/DDBJ whole genome shotgun (WGS) entry which is preliminary data.</text>
</comment>
<reference evidence="2" key="2">
    <citation type="journal article" date="2024" name="Plant">
        <title>Genomic evolution and insights into agronomic trait innovations of Sesamum species.</title>
        <authorList>
            <person name="Miao H."/>
            <person name="Wang L."/>
            <person name="Qu L."/>
            <person name="Liu H."/>
            <person name="Sun Y."/>
            <person name="Le M."/>
            <person name="Wang Q."/>
            <person name="Wei S."/>
            <person name="Zheng Y."/>
            <person name="Lin W."/>
            <person name="Duan Y."/>
            <person name="Cao H."/>
            <person name="Xiong S."/>
            <person name="Wang X."/>
            <person name="Wei L."/>
            <person name="Li C."/>
            <person name="Ma Q."/>
            <person name="Ju M."/>
            <person name="Zhao R."/>
            <person name="Li G."/>
            <person name="Mu C."/>
            <person name="Tian Q."/>
            <person name="Mei H."/>
            <person name="Zhang T."/>
            <person name="Gao T."/>
            <person name="Zhang H."/>
        </authorList>
    </citation>
    <scope>NUCLEOTIDE SEQUENCE</scope>
    <source>
        <strain evidence="2">K16</strain>
    </source>
</reference>
<accession>A0AAE2BI08</accession>
<protein>
    <recommendedName>
        <fullName evidence="1">Reverse transcriptase Ty1/copia-type domain-containing protein</fullName>
    </recommendedName>
</protein>
<organism evidence="2 3">
    <name type="scientific">Sesamum angolense</name>
    <dbReference type="NCBI Taxonomy" id="2727404"/>
    <lineage>
        <taxon>Eukaryota</taxon>
        <taxon>Viridiplantae</taxon>
        <taxon>Streptophyta</taxon>
        <taxon>Embryophyta</taxon>
        <taxon>Tracheophyta</taxon>
        <taxon>Spermatophyta</taxon>
        <taxon>Magnoliopsida</taxon>
        <taxon>eudicotyledons</taxon>
        <taxon>Gunneridae</taxon>
        <taxon>Pentapetalae</taxon>
        <taxon>asterids</taxon>
        <taxon>lamiids</taxon>
        <taxon>Lamiales</taxon>
        <taxon>Pedaliaceae</taxon>
        <taxon>Sesamum</taxon>
    </lineage>
</organism>
<gene>
    <name evidence="2" type="ORF">Sango_2483900</name>
</gene>
<dbReference type="Pfam" id="PF07727">
    <property type="entry name" value="RVT_2"/>
    <property type="match status" value="1"/>
</dbReference>
<evidence type="ECO:0000313" key="3">
    <source>
        <dbReference type="Proteomes" id="UP001289374"/>
    </source>
</evidence>
<proteinExistence type="predicted"/>
<reference evidence="2" key="1">
    <citation type="submission" date="2020-06" db="EMBL/GenBank/DDBJ databases">
        <authorList>
            <person name="Li T."/>
            <person name="Hu X."/>
            <person name="Zhang T."/>
            <person name="Song X."/>
            <person name="Zhang H."/>
            <person name="Dai N."/>
            <person name="Sheng W."/>
            <person name="Hou X."/>
            <person name="Wei L."/>
        </authorList>
    </citation>
    <scope>NUCLEOTIDE SEQUENCE</scope>
    <source>
        <strain evidence="2">K16</strain>
        <tissue evidence="2">Leaf</tissue>
    </source>
</reference>
<evidence type="ECO:0000313" key="2">
    <source>
        <dbReference type="EMBL" id="KAK4386133.1"/>
    </source>
</evidence>
<dbReference type="InterPro" id="IPR013103">
    <property type="entry name" value="RVT_2"/>
</dbReference>